<dbReference type="EMBL" id="JAPDGR010000238">
    <property type="protein sequence ID" value="KAJ2992983.1"/>
    <property type="molecule type" value="Genomic_DNA"/>
</dbReference>
<organism evidence="1 2">
    <name type="scientific">Xylaria curta</name>
    <dbReference type="NCBI Taxonomy" id="42375"/>
    <lineage>
        <taxon>Eukaryota</taxon>
        <taxon>Fungi</taxon>
        <taxon>Dikarya</taxon>
        <taxon>Ascomycota</taxon>
        <taxon>Pezizomycotina</taxon>
        <taxon>Sordariomycetes</taxon>
        <taxon>Xylariomycetidae</taxon>
        <taxon>Xylariales</taxon>
        <taxon>Xylariaceae</taxon>
        <taxon>Xylaria</taxon>
    </lineage>
</organism>
<sequence>MLLNTIGLHASLWLGEYAAVRYAAEEIPKIGSRTRPDSSQPVAHKSFINRQPLVPDNGRYSGQKSLWPPPRTGGLVARPGVAAQAVCACLIDRTSRLPGKQEVGSPGADALNQNQVWSRNPVHLETLVHGATSVGVTGNLQQEWIVYLHGSSMFPT</sequence>
<evidence type="ECO:0000313" key="1">
    <source>
        <dbReference type="EMBL" id="KAJ2992983.1"/>
    </source>
</evidence>
<keyword evidence="2" id="KW-1185">Reference proteome</keyword>
<evidence type="ECO:0000313" key="2">
    <source>
        <dbReference type="Proteomes" id="UP001143856"/>
    </source>
</evidence>
<comment type="caution">
    <text evidence="1">The sequence shown here is derived from an EMBL/GenBank/DDBJ whole genome shotgun (WGS) entry which is preliminary data.</text>
</comment>
<gene>
    <name evidence="1" type="ORF">NUW58_g1983</name>
</gene>
<protein>
    <submittedName>
        <fullName evidence="1">Uncharacterized protein</fullName>
    </submittedName>
</protein>
<proteinExistence type="predicted"/>
<accession>A0ACC1PL04</accession>
<name>A0ACC1PL04_9PEZI</name>
<dbReference type="Proteomes" id="UP001143856">
    <property type="component" value="Unassembled WGS sequence"/>
</dbReference>
<reference evidence="1" key="1">
    <citation type="submission" date="2022-10" db="EMBL/GenBank/DDBJ databases">
        <title>Genome Sequence of Xylaria curta.</title>
        <authorList>
            <person name="Buettner E."/>
        </authorList>
    </citation>
    <scope>NUCLEOTIDE SEQUENCE</scope>
    <source>
        <strain evidence="1">Babe10</strain>
    </source>
</reference>